<comment type="caution">
    <text evidence="1">The sequence shown here is derived from an EMBL/GenBank/DDBJ whole genome shotgun (WGS) entry which is preliminary data.</text>
</comment>
<accession>A0A7J0BYV8</accession>
<reference evidence="1 2" key="1">
    <citation type="submission" date="2020-05" db="EMBL/GenBank/DDBJ databases">
        <title>Draft genome sequence of Desulfovibrio psychrotolerans JS1T.</title>
        <authorList>
            <person name="Ueno A."/>
            <person name="Tamazawa S."/>
            <person name="Tamamura S."/>
            <person name="Murakami T."/>
            <person name="Kiyama T."/>
            <person name="Inomata H."/>
            <person name="Amano Y."/>
            <person name="Miyakawa K."/>
            <person name="Tamaki H."/>
            <person name="Naganuma T."/>
            <person name="Kaneko K."/>
        </authorList>
    </citation>
    <scope>NUCLEOTIDE SEQUENCE [LARGE SCALE GENOMIC DNA]</scope>
    <source>
        <strain evidence="1 2">JS1</strain>
    </source>
</reference>
<keyword evidence="2" id="KW-1185">Reference proteome</keyword>
<dbReference type="EMBL" id="BLVP01000035">
    <property type="protein sequence ID" value="GFM38164.1"/>
    <property type="molecule type" value="Genomic_DNA"/>
</dbReference>
<evidence type="ECO:0000313" key="1">
    <source>
        <dbReference type="EMBL" id="GFM38164.1"/>
    </source>
</evidence>
<gene>
    <name evidence="1" type="ORF">DSM19430T_28480</name>
</gene>
<sequence length="62" mass="6578">MPVQMQGQARCAGRWGARGSVMNMAVPARQSRQKAAWATEPQEAGLSNGGCGGLLSRVVRFC</sequence>
<protein>
    <submittedName>
        <fullName evidence="1">Uncharacterized protein</fullName>
    </submittedName>
</protein>
<evidence type="ECO:0000313" key="2">
    <source>
        <dbReference type="Proteomes" id="UP000503820"/>
    </source>
</evidence>
<proteinExistence type="predicted"/>
<dbReference type="Proteomes" id="UP000503820">
    <property type="component" value="Unassembled WGS sequence"/>
</dbReference>
<organism evidence="1 2">
    <name type="scientific">Desulfovibrio psychrotolerans</name>
    <dbReference type="NCBI Taxonomy" id="415242"/>
    <lineage>
        <taxon>Bacteria</taxon>
        <taxon>Pseudomonadati</taxon>
        <taxon>Thermodesulfobacteriota</taxon>
        <taxon>Desulfovibrionia</taxon>
        <taxon>Desulfovibrionales</taxon>
        <taxon>Desulfovibrionaceae</taxon>
        <taxon>Desulfovibrio</taxon>
    </lineage>
</organism>
<dbReference type="AlphaFoldDB" id="A0A7J0BYV8"/>
<name>A0A7J0BYV8_9BACT</name>